<gene>
    <name evidence="3" type="ORF">KI688_012552</name>
</gene>
<evidence type="ECO:0000313" key="3">
    <source>
        <dbReference type="EMBL" id="KAG9066644.1"/>
    </source>
</evidence>
<evidence type="ECO:0000256" key="1">
    <source>
        <dbReference type="ARBA" id="ARBA00010609"/>
    </source>
</evidence>
<dbReference type="OrthoDB" id="2121828at2759"/>
<dbReference type="FunFam" id="2.60.40.420:FF:000045">
    <property type="entry name" value="Laccase 2"/>
    <property type="match status" value="1"/>
</dbReference>
<dbReference type="EMBL" id="JAHRHY010000009">
    <property type="protein sequence ID" value="KAG9066644.1"/>
    <property type="molecule type" value="Genomic_DNA"/>
</dbReference>
<proteinExistence type="inferred from homology"/>
<name>A0A9P7XVF7_9FUNG</name>
<evidence type="ECO:0000259" key="2">
    <source>
        <dbReference type="Pfam" id="PF00394"/>
    </source>
</evidence>
<dbReference type="GO" id="GO:0016491">
    <property type="term" value="F:oxidoreductase activity"/>
    <property type="evidence" value="ECO:0007669"/>
    <property type="project" value="TreeGrafter"/>
</dbReference>
<dbReference type="InterPro" id="IPR008972">
    <property type="entry name" value="Cupredoxin"/>
</dbReference>
<reference evidence="3" key="1">
    <citation type="submission" date="2021-06" db="EMBL/GenBank/DDBJ databases">
        <title>Genome Sequence of Mortierella hyaline Strain SCG-10, a Cold-Adapted, Nitrate-Reducing Fungus Isolated from Soil in Minnesota, USA.</title>
        <authorList>
            <person name="Aldossari N."/>
        </authorList>
    </citation>
    <scope>NUCLEOTIDE SEQUENCE</scope>
    <source>
        <strain evidence="3">SCG-10</strain>
    </source>
</reference>
<dbReference type="CDD" id="cd13886">
    <property type="entry name" value="CuRO_2_MCO_like_1"/>
    <property type="match status" value="1"/>
</dbReference>
<dbReference type="Pfam" id="PF00394">
    <property type="entry name" value="Cu-oxidase"/>
    <property type="match status" value="1"/>
</dbReference>
<comment type="caution">
    <text evidence="3">The sequence shown here is derived from an EMBL/GenBank/DDBJ whole genome shotgun (WGS) entry which is preliminary data.</text>
</comment>
<protein>
    <recommendedName>
        <fullName evidence="2">Plastocyanin-like domain-containing protein</fullName>
    </recommendedName>
</protein>
<comment type="similarity">
    <text evidence="1">Belongs to the multicopper oxidase family.</text>
</comment>
<dbReference type="AlphaFoldDB" id="A0A9P7XVF7"/>
<feature type="domain" description="Plastocyanin-like" evidence="2">
    <location>
        <begin position="15"/>
        <end position="191"/>
    </location>
</feature>
<organism evidence="3 4">
    <name type="scientific">Linnemannia hyalina</name>
    <dbReference type="NCBI Taxonomy" id="64524"/>
    <lineage>
        <taxon>Eukaryota</taxon>
        <taxon>Fungi</taxon>
        <taxon>Fungi incertae sedis</taxon>
        <taxon>Mucoromycota</taxon>
        <taxon>Mortierellomycotina</taxon>
        <taxon>Mortierellomycetes</taxon>
        <taxon>Mortierellales</taxon>
        <taxon>Mortierellaceae</taxon>
        <taxon>Linnemannia</taxon>
    </lineage>
</organism>
<dbReference type="InterPro" id="IPR001117">
    <property type="entry name" value="Cu-oxidase_2nd"/>
</dbReference>
<accession>A0A9P7XVF7</accession>
<dbReference type="Gene3D" id="2.60.40.420">
    <property type="entry name" value="Cupredoxins - blue copper proteins"/>
    <property type="match status" value="2"/>
</dbReference>
<keyword evidence="4" id="KW-1185">Reference proteome</keyword>
<dbReference type="PANTHER" id="PTHR11709:SF414">
    <property type="entry name" value="ADR239WP"/>
    <property type="match status" value="1"/>
</dbReference>
<dbReference type="InterPro" id="IPR045087">
    <property type="entry name" value="Cu-oxidase_fam"/>
</dbReference>
<sequence length="336" mass="36804">MGPDEPHLDKYDQDLIMMVSDHYHTDSASLVAWYLSTASEGVEPVPDNGLINGRNSFDCSLAAEALFPSTPGSGGYGKDRCYSGAPRAVLEVEHGLTYRIRIINTGSFADFKVSVDEHELEVIEADGVDMVPVKVERVPIHVAQRYSVLLVADQSISGGEGFWIRAEMNTNCFNVENPSLDPSVRAILRYKIPSISHVPFNITNNNSRTSGIVPQEILASKDWEESAWSPHCDDLKAEMLKPFFARVAPQADIQVVLEMSFQTITRDRVNMGFVNRTSWRPQLNNPTLLQAVDGGGGGGGNSVTVFDASQLVVTLETVQTVELVVNSKLDTFISAS</sequence>
<dbReference type="Proteomes" id="UP000707451">
    <property type="component" value="Unassembled WGS sequence"/>
</dbReference>
<evidence type="ECO:0000313" key="4">
    <source>
        <dbReference type="Proteomes" id="UP000707451"/>
    </source>
</evidence>
<dbReference type="SUPFAM" id="SSF49503">
    <property type="entry name" value="Cupredoxins"/>
    <property type="match status" value="1"/>
</dbReference>
<dbReference type="PANTHER" id="PTHR11709">
    <property type="entry name" value="MULTI-COPPER OXIDASE"/>
    <property type="match status" value="1"/>
</dbReference>